<dbReference type="Pfam" id="PF00730">
    <property type="entry name" value="HhH-GPD"/>
    <property type="match status" value="1"/>
</dbReference>
<keyword evidence="14" id="KW-0255">Endonuclease</keyword>
<evidence type="ECO:0000256" key="11">
    <source>
        <dbReference type="ARBA" id="ARBA00023295"/>
    </source>
</evidence>
<keyword evidence="7 12" id="KW-0411">Iron-sulfur</keyword>
<dbReference type="Pfam" id="PF00633">
    <property type="entry name" value="HHH"/>
    <property type="match status" value="1"/>
</dbReference>
<dbReference type="SMART" id="SM00525">
    <property type="entry name" value="FES"/>
    <property type="match status" value="1"/>
</dbReference>
<keyword evidence="3 12" id="KW-0479">Metal-binding</keyword>
<evidence type="ECO:0000313" key="15">
    <source>
        <dbReference type="Proteomes" id="UP001199296"/>
    </source>
</evidence>
<dbReference type="AlphaFoldDB" id="A0AAW4WYS5"/>
<dbReference type="PIRSF" id="PIRSF001435">
    <property type="entry name" value="Nth"/>
    <property type="match status" value="1"/>
</dbReference>
<dbReference type="Gene3D" id="1.10.1670.10">
    <property type="entry name" value="Helix-hairpin-Helix base-excision DNA repair enzymes (C-terminal)"/>
    <property type="match status" value="1"/>
</dbReference>
<keyword evidence="9 12" id="KW-0234">DNA repair</keyword>
<dbReference type="Proteomes" id="UP001199296">
    <property type="component" value="Unassembled WGS sequence"/>
</dbReference>
<feature type="domain" description="HhH-GPD" evidence="13">
    <location>
        <begin position="43"/>
        <end position="190"/>
    </location>
</feature>
<feature type="binding site" evidence="12">
    <location>
        <position position="192"/>
    </location>
    <ligand>
        <name>[4Fe-4S] cluster</name>
        <dbReference type="ChEBI" id="CHEBI:49883"/>
    </ligand>
</feature>
<sequence length="217" mass="24625">MSKPNIKEEKVEELIALFAEHYPEPGTSLDSNSDFELLIATILSAQTTDLQVNKVTAELFKEYNKPEDFAGLAQKELEEKINSIGLYRNKAKYIIKTSKMLLEDYQGKVPQERKELLKLAGVGRKTANVVLANAFNKAAFPVDTHVFRVSSRLALSSAKNPKVTEKELTELIPKKYWIDLHHWLIDHGRAICKAQNPDCENCFCSHLCPYYKNLVKG</sequence>
<comment type="function">
    <text evidence="12">DNA repair enzyme that has both DNA N-glycosylase activity and AP-lyase activity. The DNA N-glycosylase activity releases various damaged pyrimidines from DNA by cleaving the N-glycosidic bond, leaving an AP (apurinic/apyrimidinic) site. The AP-lyase activity cleaves the phosphodiester bond 3' to the AP site by a beta-elimination, leaving a 3'-terminal unsaturated sugar and a product with a terminal 5'-phosphate.</text>
</comment>
<dbReference type="GO" id="GO:0046872">
    <property type="term" value="F:metal ion binding"/>
    <property type="evidence" value="ECO:0007669"/>
    <property type="project" value="UniProtKB-KW"/>
</dbReference>
<name>A0AAW4WYS5_9FIRM</name>
<dbReference type="InterPro" id="IPR003651">
    <property type="entry name" value="Endonuclease3_FeS-loop_motif"/>
</dbReference>
<dbReference type="GO" id="GO:0019104">
    <property type="term" value="F:DNA N-glycosylase activity"/>
    <property type="evidence" value="ECO:0007669"/>
    <property type="project" value="UniProtKB-UniRule"/>
</dbReference>
<feature type="binding site" evidence="12">
    <location>
        <position position="208"/>
    </location>
    <ligand>
        <name>[4Fe-4S] cluster</name>
        <dbReference type="ChEBI" id="CHEBI:49883"/>
    </ligand>
</feature>
<feature type="binding site" evidence="12">
    <location>
        <position position="202"/>
    </location>
    <ligand>
        <name>[4Fe-4S] cluster</name>
        <dbReference type="ChEBI" id="CHEBI:49883"/>
    </ligand>
</feature>
<dbReference type="EMBL" id="JAJFAT010000006">
    <property type="protein sequence ID" value="MCC3144827.1"/>
    <property type="molecule type" value="Genomic_DNA"/>
</dbReference>
<evidence type="ECO:0000256" key="6">
    <source>
        <dbReference type="ARBA" id="ARBA00023004"/>
    </source>
</evidence>
<dbReference type="HAMAP" id="MF_00942">
    <property type="entry name" value="Nth"/>
    <property type="match status" value="1"/>
</dbReference>
<evidence type="ECO:0000256" key="4">
    <source>
        <dbReference type="ARBA" id="ARBA00022763"/>
    </source>
</evidence>
<proteinExistence type="inferred from homology"/>
<dbReference type="GO" id="GO:0003677">
    <property type="term" value="F:DNA binding"/>
    <property type="evidence" value="ECO:0007669"/>
    <property type="project" value="UniProtKB-UniRule"/>
</dbReference>
<evidence type="ECO:0000256" key="8">
    <source>
        <dbReference type="ARBA" id="ARBA00023125"/>
    </source>
</evidence>
<dbReference type="InterPro" id="IPR004036">
    <property type="entry name" value="Endonuclease-III-like_CS2"/>
</dbReference>
<dbReference type="Gene3D" id="1.10.340.30">
    <property type="entry name" value="Hypothetical protein, domain 2"/>
    <property type="match status" value="1"/>
</dbReference>
<keyword evidence="2 12" id="KW-0004">4Fe-4S</keyword>
<dbReference type="InterPro" id="IPR011257">
    <property type="entry name" value="DNA_glycosylase"/>
</dbReference>
<evidence type="ECO:0000313" key="14">
    <source>
        <dbReference type="EMBL" id="MCC3144827.1"/>
    </source>
</evidence>
<dbReference type="RefSeq" id="WP_229345010.1">
    <property type="nucleotide sequence ID" value="NZ_JAJFAT010000006.1"/>
</dbReference>
<dbReference type="PROSITE" id="PS01155">
    <property type="entry name" value="ENDONUCLEASE_III_2"/>
    <property type="match status" value="1"/>
</dbReference>
<evidence type="ECO:0000256" key="7">
    <source>
        <dbReference type="ARBA" id="ARBA00023014"/>
    </source>
</evidence>
<protein>
    <recommendedName>
        <fullName evidence="12">Endonuclease III</fullName>
        <ecNumber evidence="12">4.2.99.18</ecNumber>
    </recommendedName>
    <alternativeName>
        <fullName evidence="12">DNA-(apurinic or apyrimidinic site) lyase</fullName>
    </alternativeName>
</protein>
<feature type="binding site" evidence="12">
    <location>
        <position position="199"/>
    </location>
    <ligand>
        <name>[4Fe-4S] cluster</name>
        <dbReference type="ChEBI" id="CHEBI:49883"/>
    </ligand>
</feature>
<comment type="cofactor">
    <cofactor evidence="12">
        <name>[4Fe-4S] cluster</name>
        <dbReference type="ChEBI" id="CHEBI:49883"/>
    </cofactor>
    <text evidence="12">Binds 1 [4Fe-4S] cluster.</text>
</comment>
<comment type="caution">
    <text evidence="14">The sequence shown here is derived from an EMBL/GenBank/DDBJ whole genome shotgun (WGS) entry which is preliminary data.</text>
</comment>
<dbReference type="NCBIfam" id="TIGR01083">
    <property type="entry name" value="nth"/>
    <property type="match status" value="1"/>
</dbReference>
<dbReference type="FunFam" id="1.10.1670.10:FF:000001">
    <property type="entry name" value="Endonuclease III"/>
    <property type="match status" value="1"/>
</dbReference>
<evidence type="ECO:0000256" key="10">
    <source>
        <dbReference type="ARBA" id="ARBA00023239"/>
    </source>
</evidence>
<evidence type="ECO:0000256" key="12">
    <source>
        <dbReference type="HAMAP-Rule" id="MF_00942"/>
    </source>
</evidence>
<reference evidence="14 15" key="1">
    <citation type="submission" date="2021-10" db="EMBL/GenBank/DDBJ databases">
        <authorList>
            <person name="Grouzdev D.S."/>
            <person name="Pantiukh K.S."/>
            <person name="Krutkina M.S."/>
        </authorList>
    </citation>
    <scope>NUCLEOTIDE SEQUENCE [LARGE SCALE GENOMIC DNA]</scope>
    <source>
        <strain evidence="14 15">Z-7514</strain>
    </source>
</reference>
<keyword evidence="8 12" id="KW-0238">DNA-binding</keyword>
<dbReference type="SUPFAM" id="SSF48150">
    <property type="entry name" value="DNA-glycosylase"/>
    <property type="match status" value="1"/>
</dbReference>
<keyword evidence="4 12" id="KW-0227">DNA damage</keyword>
<comment type="catalytic activity">
    <reaction evidence="12">
        <text>2'-deoxyribonucleotide-(2'-deoxyribose 5'-phosphate)-2'-deoxyribonucleotide-DNA = a 3'-end 2'-deoxyribonucleotide-(2,3-dehydro-2,3-deoxyribose 5'-phosphate)-DNA + a 5'-end 5'-phospho-2'-deoxyribonucleoside-DNA + H(+)</text>
        <dbReference type="Rhea" id="RHEA:66592"/>
        <dbReference type="Rhea" id="RHEA-COMP:13180"/>
        <dbReference type="Rhea" id="RHEA-COMP:16897"/>
        <dbReference type="Rhea" id="RHEA-COMP:17067"/>
        <dbReference type="ChEBI" id="CHEBI:15378"/>
        <dbReference type="ChEBI" id="CHEBI:136412"/>
        <dbReference type="ChEBI" id="CHEBI:157695"/>
        <dbReference type="ChEBI" id="CHEBI:167181"/>
        <dbReference type="EC" id="4.2.99.18"/>
    </reaction>
</comment>
<evidence type="ECO:0000256" key="9">
    <source>
        <dbReference type="ARBA" id="ARBA00023204"/>
    </source>
</evidence>
<evidence type="ECO:0000256" key="1">
    <source>
        <dbReference type="ARBA" id="ARBA00008343"/>
    </source>
</evidence>
<dbReference type="InterPro" id="IPR003265">
    <property type="entry name" value="HhH-GPD_domain"/>
</dbReference>
<dbReference type="InterPro" id="IPR023170">
    <property type="entry name" value="HhH_base_excis_C"/>
</dbReference>
<dbReference type="InterPro" id="IPR000445">
    <property type="entry name" value="HhH_motif"/>
</dbReference>
<dbReference type="GO" id="GO:0051539">
    <property type="term" value="F:4 iron, 4 sulfur cluster binding"/>
    <property type="evidence" value="ECO:0007669"/>
    <property type="project" value="UniProtKB-UniRule"/>
</dbReference>
<gene>
    <name evidence="12 14" type="primary">nth</name>
    <name evidence="14" type="ORF">LJ207_05725</name>
</gene>
<keyword evidence="15" id="KW-1185">Reference proteome</keyword>
<dbReference type="EC" id="4.2.99.18" evidence="12"/>
<keyword evidence="14" id="KW-0540">Nuclease</keyword>
<evidence type="ECO:0000256" key="3">
    <source>
        <dbReference type="ARBA" id="ARBA00022723"/>
    </source>
</evidence>
<keyword evidence="6 12" id="KW-0408">Iron</keyword>
<evidence type="ECO:0000256" key="2">
    <source>
        <dbReference type="ARBA" id="ARBA00022485"/>
    </source>
</evidence>
<organism evidence="14 15">
    <name type="scientific">Halanaerobium polyolivorans</name>
    <dbReference type="NCBI Taxonomy" id="2886943"/>
    <lineage>
        <taxon>Bacteria</taxon>
        <taxon>Bacillati</taxon>
        <taxon>Bacillota</taxon>
        <taxon>Clostridia</taxon>
        <taxon>Halanaerobiales</taxon>
        <taxon>Halanaerobiaceae</taxon>
        <taxon>Halanaerobium</taxon>
    </lineage>
</organism>
<dbReference type="CDD" id="cd00056">
    <property type="entry name" value="ENDO3c"/>
    <property type="match status" value="1"/>
</dbReference>
<keyword evidence="11 12" id="KW-0326">Glycosidase</keyword>
<dbReference type="FunFam" id="1.10.340.30:FF:000001">
    <property type="entry name" value="Endonuclease III"/>
    <property type="match status" value="1"/>
</dbReference>
<dbReference type="GO" id="GO:0140078">
    <property type="term" value="F:class I DNA-(apurinic or apyrimidinic site) endonuclease activity"/>
    <property type="evidence" value="ECO:0007669"/>
    <property type="project" value="UniProtKB-EC"/>
</dbReference>
<dbReference type="InterPro" id="IPR005759">
    <property type="entry name" value="Nth"/>
</dbReference>
<comment type="similarity">
    <text evidence="1 12">Belongs to the Nth/MutY family.</text>
</comment>
<dbReference type="PANTHER" id="PTHR10359:SF18">
    <property type="entry name" value="ENDONUCLEASE III"/>
    <property type="match status" value="1"/>
</dbReference>
<evidence type="ECO:0000259" key="13">
    <source>
        <dbReference type="SMART" id="SM00478"/>
    </source>
</evidence>
<accession>A0AAW4WYS5</accession>
<evidence type="ECO:0000256" key="5">
    <source>
        <dbReference type="ARBA" id="ARBA00022801"/>
    </source>
</evidence>
<dbReference type="PANTHER" id="PTHR10359">
    <property type="entry name" value="A/G-SPECIFIC ADENINE GLYCOSYLASE/ENDONUCLEASE III"/>
    <property type="match status" value="1"/>
</dbReference>
<keyword evidence="10 12" id="KW-0456">Lyase</keyword>
<keyword evidence="5 12" id="KW-0378">Hydrolase</keyword>
<dbReference type="SMART" id="SM00478">
    <property type="entry name" value="ENDO3c"/>
    <property type="match status" value="1"/>
</dbReference>
<dbReference type="GO" id="GO:0006285">
    <property type="term" value="P:base-excision repair, AP site formation"/>
    <property type="evidence" value="ECO:0007669"/>
    <property type="project" value="TreeGrafter"/>
</dbReference>